<reference evidence="1 2" key="1">
    <citation type="submission" date="2019-08" db="EMBL/GenBank/DDBJ databases">
        <authorList>
            <person name="Alioto T."/>
            <person name="Alioto T."/>
            <person name="Gomez Garrido J."/>
        </authorList>
    </citation>
    <scope>NUCLEOTIDE SEQUENCE [LARGE SCALE GENOMIC DNA]</scope>
</reference>
<evidence type="ECO:0000313" key="1">
    <source>
        <dbReference type="EMBL" id="VVC34276.1"/>
    </source>
</evidence>
<keyword evidence="2" id="KW-1185">Reference proteome</keyword>
<dbReference type="Proteomes" id="UP000325440">
    <property type="component" value="Unassembled WGS sequence"/>
</dbReference>
<evidence type="ECO:0000313" key="2">
    <source>
        <dbReference type="Proteomes" id="UP000325440"/>
    </source>
</evidence>
<dbReference type="OrthoDB" id="6573310at2759"/>
<sequence length="262" mass="29530">MNKSTKLYSFSFVVKKIKFNPNATLSGKLTVNINFVRYHEQTVFEPIVQPPTNIVNLNAGKTFTFGLDRCSAIQLSKDFIIRVSLHQNDPDKQLSEAVINGTKTFRDVLMDVCPRKSKTQLKTTIKFNDVTGNEIAEMDVVVLLSPAGPTIVNEFNLDGNIDQQHIAMTSERACPVVPEFKIPTKEHDNEWVVIGAELNSGQKITIKYKKSCYELKSGIDKTNEPCEEIKVKTTKSEEKLNYQMLGLMEEMHKIIAANTTMP</sequence>
<gene>
    <name evidence="1" type="ORF">CINCED_3A023466</name>
</gene>
<accession>A0A5E4MPQ2</accession>
<organism evidence="1 2">
    <name type="scientific">Cinara cedri</name>
    <dbReference type="NCBI Taxonomy" id="506608"/>
    <lineage>
        <taxon>Eukaryota</taxon>
        <taxon>Metazoa</taxon>
        <taxon>Ecdysozoa</taxon>
        <taxon>Arthropoda</taxon>
        <taxon>Hexapoda</taxon>
        <taxon>Insecta</taxon>
        <taxon>Pterygota</taxon>
        <taxon>Neoptera</taxon>
        <taxon>Paraneoptera</taxon>
        <taxon>Hemiptera</taxon>
        <taxon>Sternorrhyncha</taxon>
        <taxon>Aphidomorpha</taxon>
        <taxon>Aphidoidea</taxon>
        <taxon>Aphididae</taxon>
        <taxon>Lachninae</taxon>
        <taxon>Cinara</taxon>
    </lineage>
</organism>
<name>A0A5E4MPQ2_9HEMI</name>
<proteinExistence type="predicted"/>
<protein>
    <submittedName>
        <fullName evidence="1">Uncharacterized protein</fullName>
    </submittedName>
</protein>
<dbReference type="EMBL" id="CABPRJ010000989">
    <property type="protein sequence ID" value="VVC34276.1"/>
    <property type="molecule type" value="Genomic_DNA"/>
</dbReference>
<dbReference type="AlphaFoldDB" id="A0A5E4MPQ2"/>